<dbReference type="EMBL" id="JAOPGA020001561">
    <property type="protein sequence ID" value="KAL0489487.1"/>
    <property type="molecule type" value="Genomic_DNA"/>
</dbReference>
<keyword evidence="2" id="KW-1185">Reference proteome</keyword>
<comment type="caution">
    <text evidence="1">The sequence shown here is derived from an EMBL/GenBank/DDBJ whole genome shotgun (WGS) entry which is preliminary data.</text>
</comment>
<sequence length="82" mass="8926">MVKDVTHSNVTVKFVESFVLLNNKEFGGWLFGEYIPKALEHGTLVPNKVKLVDGGLGGIQDALDAYAEHGVSGEKIVLRVTE</sequence>
<protein>
    <submittedName>
        <fullName evidence="1">Zinc-binding alcohol dehydrogenase domain-containing protein cipB</fullName>
    </submittedName>
</protein>
<proteinExistence type="predicted"/>
<dbReference type="Proteomes" id="UP001431209">
    <property type="component" value="Unassembled WGS sequence"/>
</dbReference>
<name>A0AAW2ZLD8_9EUKA</name>
<gene>
    <name evidence="1" type="ORF">AKO1_010498</name>
</gene>
<reference evidence="1 2" key="1">
    <citation type="submission" date="2024-03" db="EMBL/GenBank/DDBJ databases">
        <title>The Acrasis kona genome and developmental transcriptomes reveal deep origins of eukaryotic multicellular pathways.</title>
        <authorList>
            <person name="Sheikh S."/>
            <person name="Fu C.-J."/>
            <person name="Brown M.W."/>
            <person name="Baldauf S.L."/>
        </authorList>
    </citation>
    <scope>NUCLEOTIDE SEQUENCE [LARGE SCALE GENOMIC DNA]</scope>
    <source>
        <strain evidence="1 2">ATCC MYA-3509</strain>
    </source>
</reference>
<dbReference type="Gene3D" id="3.40.50.720">
    <property type="entry name" value="NAD(P)-binding Rossmann-like Domain"/>
    <property type="match status" value="1"/>
</dbReference>
<dbReference type="AlphaFoldDB" id="A0AAW2ZLD8"/>
<organism evidence="1 2">
    <name type="scientific">Acrasis kona</name>
    <dbReference type="NCBI Taxonomy" id="1008807"/>
    <lineage>
        <taxon>Eukaryota</taxon>
        <taxon>Discoba</taxon>
        <taxon>Heterolobosea</taxon>
        <taxon>Tetramitia</taxon>
        <taxon>Eutetramitia</taxon>
        <taxon>Acrasidae</taxon>
        <taxon>Acrasis</taxon>
    </lineage>
</organism>
<evidence type="ECO:0000313" key="1">
    <source>
        <dbReference type="EMBL" id="KAL0489487.1"/>
    </source>
</evidence>
<accession>A0AAW2ZLD8</accession>
<evidence type="ECO:0000313" key="2">
    <source>
        <dbReference type="Proteomes" id="UP001431209"/>
    </source>
</evidence>
<dbReference type="Gene3D" id="3.90.180.10">
    <property type="entry name" value="Medium-chain alcohol dehydrogenases, catalytic domain"/>
    <property type="match status" value="1"/>
</dbReference>